<keyword evidence="5 11" id="KW-0812">Transmembrane</keyword>
<proteinExistence type="inferred from homology"/>
<feature type="transmembrane region" description="Helical" evidence="11">
    <location>
        <begin position="162"/>
        <end position="182"/>
    </location>
</feature>
<keyword evidence="8" id="KW-0406">Ion transport</keyword>
<feature type="transmembrane region" description="Helical" evidence="11">
    <location>
        <begin position="12"/>
        <end position="33"/>
    </location>
</feature>
<dbReference type="EC" id="3.6.3.14" evidence="12"/>
<dbReference type="SUPFAM" id="SSF81336">
    <property type="entry name" value="F1F0 ATP synthase subunit A"/>
    <property type="match status" value="1"/>
</dbReference>
<dbReference type="HOGENOM" id="CLU_041018_3_0_14"/>
<keyword evidence="3" id="KW-0813">Transport</keyword>
<name>A0A2C9DY24_UREP2</name>
<evidence type="ECO:0000256" key="1">
    <source>
        <dbReference type="ARBA" id="ARBA00004141"/>
    </source>
</evidence>
<evidence type="ECO:0000256" key="9">
    <source>
        <dbReference type="ARBA" id="ARBA00023136"/>
    </source>
</evidence>
<reference evidence="12 13" key="1">
    <citation type="submission" date="2008-02" db="EMBL/GenBank/DDBJ databases">
        <title>Genome sequence of Ureaplasma parvum serovar 3.</title>
        <authorList>
            <person name="Methe B.A."/>
            <person name="Glass J."/>
            <person name="Waites K."/>
            <person name="Shrivastava S."/>
        </authorList>
    </citation>
    <scope>NUCLEOTIDE SEQUENCE [LARGE SCALE GENOMIC DNA]</scope>
    <source>
        <strain evidence="13">ATCC 27815 / 27 / NCTC 11736</strain>
    </source>
</reference>
<evidence type="ECO:0000256" key="7">
    <source>
        <dbReference type="ARBA" id="ARBA00022989"/>
    </source>
</evidence>
<gene>
    <name evidence="12" type="primary">atpB</name>
    <name evidence="12" type="ordered locus">UPA3_0143</name>
</gene>
<feature type="transmembrane region" description="Helical" evidence="11">
    <location>
        <begin position="103"/>
        <end position="123"/>
    </location>
</feature>
<dbReference type="Pfam" id="PF00119">
    <property type="entry name" value="ATP-synt_A"/>
    <property type="match status" value="1"/>
</dbReference>
<feature type="transmembrane region" description="Helical" evidence="11">
    <location>
        <begin position="75"/>
        <end position="97"/>
    </location>
</feature>
<dbReference type="GO" id="GO:0046933">
    <property type="term" value="F:proton-transporting ATP synthase activity, rotational mechanism"/>
    <property type="evidence" value="ECO:0007669"/>
    <property type="project" value="TreeGrafter"/>
</dbReference>
<dbReference type="Gene3D" id="1.20.120.220">
    <property type="entry name" value="ATP synthase, F0 complex, subunit A"/>
    <property type="match status" value="1"/>
</dbReference>
<evidence type="ECO:0000256" key="11">
    <source>
        <dbReference type="SAM" id="Phobius"/>
    </source>
</evidence>
<evidence type="ECO:0000256" key="10">
    <source>
        <dbReference type="ARBA" id="ARBA00023310"/>
    </source>
</evidence>
<evidence type="ECO:0000256" key="6">
    <source>
        <dbReference type="ARBA" id="ARBA00022781"/>
    </source>
</evidence>
<evidence type="ECO:0000256" key="8">
    <source>
        <dbReference type="ARBA" id="ARBA00023065"/>
    </source>
</evidence>
<evidence type="ECO:0000256" key="3">
    <source>
        <dbReference type="ARBA" id="ARBA00022448"/>
    </source>
</evidence>
<keyword evidence="9 11" id="KW-0472">Membrane</keyword>
<feature type="transmembrane region" description="Helical" evidence="11">
    <location>
        <begin position="45"/>
        <end position="63"/>
    </location>
</feature>
<comment type="similarity">
    <text evidence="2">Belongs to the ATPase A chain family.</text>
</comment>
<dbReference type="Proteomes" id="UP000002162">
    <property type="component" value="Chromosome"/>
</dbReference>
<feature type="transmembrane region" description="Helical" evidence="11">
    <location>
        <begin position="188"/>
        <end position="210"/>
    </location>
</feature>
<dbReference type="InterPro" id="IPR035908">
    <property type="entry name" value="F0_ATP_A_sf"/>
</dbReference>
<comment type="subcellular location">
    <subcellularLocation>
        <location evidence="1">Membrane</location>
        <topology evidence="1">Multi-pass membrane protein</topology>
    </subcellularLocation>
</comment>
<evidence type="ECO:0000256" key="2">
    <source>
        <dbReference type="ARBA" id="ARBA00006810"/>
    </source>
</evidence>
<keyword evidence="4" id="KW-0138">CF(0)</keyword>
<keyword evidence="7 11" id="KW-1133">Transmembrane helix</keyword>
<accession>A0A2C9DY24</accession>
<protein>
    <submittedName>
        <fullName evidence="12">ATP synthase F0, A subunit</fullName>
        <ecNumber evidence="12">3.6.3.14</ecNumber>
    </submittedName>
</protein>
<dbReference type="GO" id="GO:0016787">
    <property type="term" value="F:hydrolase activity"/>
    <property type="evidence" value="ECO:0007669"/>
    <property type="project" value="UniProtKB-KW"/>
</dbReference>
<dbReference type="AlphaFoldDB" id="A0A2C9DY24"/>
<dbReference type="PROSITE" id="PS00449">
    <property type="entry name" value="ATPASE_A"/>
    <property type="match status" value="1"/>
</dbReference>
<organism evidence="12 13">
    <name type="scientific">Ureaplasma parvum serovar 3 (strain ATCC 27815 / 27 / NCTC 11736)</name>
    <dbReference type="NCBI Taxonomy" id="505682"/>
    <lineage>
        <taxon>Bacteria</taxon>
        <taxon>Bacillati</taxon>
        <taxon>Mycoplasmatota</taxon>
        <taxon>Mycoplasmoidales</taxon>
        <taxon>Mycoplasmoidaceae</taxon>
        <taxon>Ureaplasma</taxon>
    </lineage>
</organism>
<evidence type="ECO:0000256" key="4">
    <source>
        <dbReference type="ARBA" id="ARBA00022547"/>
    </source>
</evidence>
<dbReference type="GO" id="GO:0045259">
    <property type="term" value="C:proton-transporting ATP synthase complex"/>
    <property type="evidence" value="ECO:0007669"/>
    <property type="project" value="UniProtKB-KW"/>
</dbReference>
<dbReference type="CDD" id="cd00310">
    <property type="entry name" value="ATP-synt_Fo_a_6"/>
    <property type="match status" value="1"/>
</dbReference>
<dbReference type="InterPro" id="IPR023011">
    <property type="entry name" value="ATP_synth_F0_asu_AS"/>
</dbReference>
<keyword evidence="6" id="KW-0375">Hydrogen ion transport</keyword>
<dbReference type="RefSeq" id="WP_006688950.1">
    <property type="nucleotide sequence ID" value="NC_010503.1"/>
</dbReference>
<sequence>MENYSPLDIMIALPHIAAIIMVTLIIGTVSLIYFSMVKKLTVHDVPNRFVIIIGMIVDYFRGLVVDTMGAKHVKLAPYVLFTFCYIFTANLVSLFGFKEATTASAVPLAMALGTVIGGQIVALKYQKASFFLKFAFKIKGFPIMINPLEIVSKLTPIISLTFRLWGNISAAAILLNITYWAFAGFTNVVPWVGVSLIAAVVILPILIGYFTCFAGTIQAFVFTLLTSINWGLEIKEGEEHHAHLAHKKAEKLAAKKLAELDTQNQIQNNEAQVVL</sequence>
<evidence type="ECO:0000313" key="12">
    <source>
        <dbReference type="EMBL" id="ACA32757.1"/>
    </source>
</evidence>
<dbReference type="KEGG" id="upa:UPA3_0143"/>
<dbReference type="GO" id="GO:0005886">
    <property type="term" value="C:plasma membrane"/>
    <property type="evidence" value="ECO:0007669"/>
    <property type="project" value="TreeGrafter"/>
</dbReference>
<dbReference type="InterPro" id="IPR045082">
    <property type="entry name" value="ATP_syn_F0_a_bact/chloroplast"/>
</dbReference>
<dbReference type="InterPro" id="IPR000568">
    <property type="entry name" value="ATP_synth_F0_asu"/>
</dbReference>
<dbReference type="PANTHER" id="PTHR42823:SF3">
    <property type="entry name" value="ATP SYNTHASE SUBUNIT A, CHLOROPLASTIC"/>
    <property type="match status" value="1"/>
</dbReference>
<dbReference type="GO" id="GO:0042777">
    <property type="term" value="P:proton motive force-driven plasma membrane ATP synthesis"/>
    <property type="evidence" value="ECO:0007669"/>
    <property type="project" value="TreeGrafter"/>
</dbReference>
<evidence type="ECO:0000256" key="5">
    <source>
        <dbReference type="ARBA" id="ARBA00022692"/>
    </source>
</evidence>
<dbReference type="EMBL" id="CP000942">
    <property type="protein sequence ID" value="ACA32757.1"/>
    <property type="molecule type" value="Genomic_DNA"/>
</dbReference>
<dbReference type="PANTHER" id="PTHR42823">
    <property type="entry name" value="ATP SYNTHASE SUBUNIT A, CHLOROPLASTIC"/>
    <property type="match status" value="1"/>
</dbReference>
<keyword evidence="12" id="KW-0378">Hydrolase</keyword>
<dbReference type="NCBIfam" id="NF004485">
    <property type="entry name" value="PRK05815.3-3"/>
    <property type="match status" value="1"/>
</dbReference>
<dbReference type="GeneID" id="29672765"/>
<keyword evidence="10" id="KW-0066">ATP synthesis</keyword>
<dbReference type="PRINTS" id="PR00123">
    <property type="entry name" value="ATPASEA"/>
</dbReference>
<evidence type="ECO:0000313" key="13">
    <source>
        <dbReference type="Proteomes" id="UP000002162"/>
    </source>
</evidence>